<feature type="compositionally biased region" description="Low complexity" evidence="10">
    <location>
        <begin position="779"/>
        <end position="789"/>
    </location>
</feature>
<protein>
    <recommendedName>
        <fullName evidence="11">C2H2-type domain-containing protein</fullName>
    </recommendedName>
</protein>
<feature type="compositionally biased region" description="Low complexity" evidence="10">
    <location>
        <begin position="803"/>
        <end position="813"/>
    </location>
</feature>
<dbReference type="InterPro" id="IPR041643">
    <property type="entry name" value="Znf_ZIC"/>
</dbReference>
<feature type="domain" description="C2H2-type" evidence="11">
    <location>
        <begin position="391"/>
        <end position="420"/>
    </location>
</feature>
<dbReference type="FunFam" id="3.30.160.60:FF:000041">
    <property type="entry name" value="Zinc finger protein ZIC 1"/>
    <property type="match status" value="1"/>
</dbReference>
<evidence type="ECO:0000259" key="11">
    <source>
        <dbReference type="PROSITE" id="PS50157"/>
    </source>
</evidence>
<keyword evidence="13" id="KW-1185">Reference proteome</keyword>
<keyword evidence="4" id="KW-0677">Repeat</keyword>
<dbReference type="PANTHER" id="PTHR45718">
    <property type="entry name" value="TRANSCRIPTIONAL ACTIVATOR CUBITUS INTERRUPTUS"/>
    <property type="match status" value="1"/>
</dbReference>
<dbReference type="PROSITE" id="PS50157">
    <property type="entry name" value="ZINC_FINGER_C2H2_2"/>
    <property type="match status" value="4"/>
</dbReference>
<name>A0A075A4B1_OPIVI</name>
<feature type="compositionally biased region" description="Polar residues" evidence="10">
    <location>
        <begin position="790"/>
        <end position="802"/>
    </location>
</feature>
<dbReference type="STRING" id="6198.A0A075A4B1"/>
<keyword evidence="3" id="KW-0479">Metal-binding</keyword>
<comment type="similarity">
    <text evidence="2">Belongs to the GLI C2H2-type zinc-finger protein family.</text>
</comment>
<dbReference type="Proteomes" id="UP000054324">
    <property type="component" value="Unassembled WGS sequence"/>
</dbReference>
<organism evidence="12 13">
    <name type="scientific">Opisthorchis viverrini</name>
    <name type="common">Southeast Asian liver fluke</name>
    <dbReference type="NCBI Taxonomy" id="6198"/>
    <lineage>
        <taxon>Eukaryota</taxon>
        <taxon>Metazoa</taxon>
        <taxon>Spiralia</taxon>
        <taxon>Lophotrochozoa</taxon>
        <taxon>Platyhelminthes</taxon>
        <taxon>Trematoda</taxon>
        <taxon>Digenea</taxon>
        <taxon>Opisthorchiida</taxon>
        <taxon>Opisthorchiata</taxon>
        <taxon>Opisthorchiidae</taxon>
        <taxon>Opisthorchis</taxon>
    </lineage>
</organism>
<evidence type="ECO:0000256" key="2">
    <source>
        <dbReference type="ARBA" id="ARBA00010831"/>
    </source>
</evidence>
<feature type="region of interest" description="Disordered" evidence="10">
    <location>
        <begin position="934"/>
        <end position="962"/>
    </location>
</feature>
<dbReference type="SUPFAM" id="SSF57667">
    <property type="entry name" value="beta-beta-alpha zinc fingers"/>
    <property type="match status" value="2"/>
</dbReference>
<dbReference type="PANTHER" id="PTHR45718:SF8">
    <property type="entry name" value="GLIS FAMILY ZINC FINGER 2"/>
    <property type="match status" value="1"/>
</dbReference>
<dbReference type="RefSeq" id="XP_009161969.1">
    <property type="nucleotide sequence ID" value="XM_009163705.1"/>
</dbReference>
<dbReference type="GO" id="GO:0005634">
    <property type="term" value="C:nucleus"/>
    <property type="evidence" value="ECO:0007669"/>
    <property type="project" value="UniProtKB-SubCell"/>
</dbReference>
<dbReference type="GO" id="GO:0000978">
    <property type="term" value="F:RNA polymerase II cis-regulatory region sequence-specific DNA binding"/>
    <property type="evidence" value="ECO:0007669"/>
    <property type="project" value="TreeGrafter"/>
</dbReference>
<dbReference type="Pfam" id="PF23561">
    <property type="entry name" value="zf-C2H2_15"/>
    <property type="match status" value="1"/>
</dbReference>
<feature type="compositionally biased region" description="Low complexity" evidence="10">
    <location>
        <begin position="942"/>
        <end position="960"/>
    </location>
</feature>
<dbReference type="FunFam" id="3.30.160.60:FF:000035">
    <property type="entry name" value="Zinc finger protein ZIC 1"/>
    <property type="match status" value="1"/>
</dbReference>
<feature type="region of interest" description="Disordered" evidence="10">
    <location>
        <begin position="779"/>
        <end position="813"/>
    </location>
</feature>
<feature type="compositionally biased region" description="Polar residues" evidence="10">
    <location>
        <begin position="58"/>
        <end position="79"/>
    </location>
</feature>
<feature type="region of interest" description="Disordered" evidence="10">
    <location>
        <begin position="828"/>
        <end position="848"/>
    </location>
</feature>
<feature type="region of interest" description="Disordered" evidence="10">
    <location>
        <begin position="474"/>
        <end position="505"/>
    </location>
</feature>
<comment type="subcellular location">
    <subcellularLocation>
        <location evidence="1">Nucleus</location>
    </subcellularLocation>
</comment>
<keyword evidence="5 9" id="KW-0863">Zinc-finger</keyword>
<evidence type="ECO:0000256" key="5">
    <source>
        <dbReference type="ARBA" id="ARBA00022771"/>
    </source>
</evidence>
<feature type="domain" description="C2H2-type" evidence="11">
    <location>
        <begin position="363"/>
        <end position="390"/>
    </location>
</feature>
<dbReference type="InterPro" id="IPR036236">
    <property type="entry name" value="Znf_C2H2_sf"/>
</dbReference>
<evidence type="ECO:0000313" key="13">
    <source>
        <dbReference type="Proteomes" id="UP000054324"/>
    </source>
</evidence>
<evidence type="ECO:0000313" key="12">
    <source>
        <dbReference type="EMBL" id="KER34181.1"/>
    </source>
</evidence>
<keyword evidence="8" id="KW-0539">Nucleus</keyword>
<accession>A0A075A4B1</accession>
<dbReference type="AlphaFoldDB" id="A0A075A4B1"/>
<dbReference type="InterPro" id="IPR056436">
    <property type="entry name" value="Znf-C2H2_ZIC1-5/GLI1-3-like"/>
</dbReference>
<dbReference type="InterPro" id="IPR013087">
    <property type="entry name" value="Znf_C2H2_type"/>
</dbReference>
<dbReference type="EMBL" id="KL596619">
    <property type="protein sequence ID" value="KER34181.1"/>
    <property type="molecule type" value="Genomic_DNA"/>
</dbReference>
<evidence type="ECO:0000256" key="4">
    <source>
        <dbReference type="ARBA" id="ARBA00022737"/>
    </source>
</evidence>
<evidence type="ECO:0000256" key="3">
    <source>
        <dbReference type="ARBA" id="ARBA00022723"/>
    </source>
</evidence>
<feature type="compositionally biased region" description="Polar residues" evidence="10">
    <location>
        <begin position="838"/>
        <end position="848"/>
    </location>
</feature>
<keyword evidence="6" id="KW-0862">Zinc</keyword>
<dbReference type="CTD" id="20314236"/>
<feature type="domain" description="C2H2-type" evidence="11">
    <location>
        <begin position="421"/>
        <end position="450"/>
    </location>
</feature>
<evidence type="ECO:0000256" key="7">
    <source>
        <dbReference type="ARBA" id="ARBA00023125"/>
    </source>
</evidence>
<dbReference type="KEGG" id="ovi:T265_00048"/>
<dbReference type="InterPro" id="IPR043359">
    <property type="entry name" value="GLI-like"/>
</dbReference>
<sequence length="1017" mass="110869">MHTELSAAALNDAAVHNQRQINSALEPDLTTSALPNYSSYYAPEPTTPHPPIDETNRRGTSNTSYSHTPTSAQYSSTECSNLTDLNTSLSALPPYPTAAMAAAAVACHSARSLPRAASANPAQYLTSAFHGPSNYLGRAQQPIQNQRLSGSVDNTQPSQHSPRRAAVVDLANWNQPVQPSQNANIFSPPTGFYTSGMAAAAVASCYSASHYEPTSQSQTAQFYRYLQDRRANAVYGLGNIRSSTANSSSLMGSNRGSFFNSTYPSCTMYPDPCAFIPRLAARTGHQMGLGTIANVPTHTENTRSSTGNGELFYCQWIDPVPLVPGAPRKQCTKVFDSVTEIVNHITLEHVGGPEQLDHTCYWRDCSREGRPFKAKYKLVNHIRVHTGEKPFPCPFPGCAKVFARSENLKIHKRTHTGEKPFMCEFEGCDRRFANSSDRKKHMHVHMNDKPYFCRFKGCDKSYTHPSSLRKHLRVHSLSPTNSQADLEARSPGSEQLDVESSEIRNNGHFEEELRSDLNGVNEPPKCSPGMSHRSTFIKSEPINLGRFNCKLGKRADAGSIDSVDQNSEVSLRKIRKRRHSSKTELFGCDVGSLVDFKSPHMFDILRSCDRIPNALTCGDFSGRDSADQYRPAVSIPFCFSTLHPYTQSGPAFNTQSTTSKVFDAFLPFSSLQFSQTSNQPSALLSRSNTSMDSGQRDRFLSARRDFEHGIAYAHPAYAPNMYQMANPVFPQSTDARKLRDLSDSVIDGTGYSSLSEQIERSSPSLCQNSVQNEFTLLHSSSNTRDSSLSTHQSTRNSEITVQSTSHHSSSTDSDLESTSLLFKANSSANSSFTNSSAPKPQTNLYDTLSHPYSSNAGAIANTLQPELLASDTEGLPTASTAATSPSNALSVGWLPQATSGATSVSYFDWRTPHPVPGGNRITPDGTIEGRILKQNSPDHSLKSPPLLSLSSSSTVPAPSSTDLQTAAAFQRPYSSLLFPPNRCANTGSESPRTVNTSNLTNLTLIHPLNGCGSLEVT</sequence>
<evidence type="ECO:0000256" key="6">
    <source>
        <dbReference type="ARBA" id="ARBA00022833"/>
    </source>
</evidence>
<evidence type="ECO:0000256" key="10">
    <source>
        <dbReference type="SAM" id="MobiDB-lite"/>
    </source>
</evidence>
<dbReference type="PROSITE" id="PS00028">
    <property type="entry name" value="ZINC_FINGER_C2H2_1"/>
    <property type="match status" value="3"/>
</dbReference>
<keyword evidence="7" id="KW-0238">DNA-binding</keyword>
<dbReference type="OrthoDB" id="3214149at2759"/>
<gene>
    <name evidence="12" type="ORF">T265_00048</name>
</gene>
<feature type="compositionally biased region" description="Low complexity" evidence="10">
    <location>
        <begin position="828"/>
        <end position="837"/>
    </location>
</feature>
<proteinExistence type="inferred from homology"/>
<dbReference type="GO" id="GO:0008270">
    <property type="term" value="F:zinc ion binding"/>
    <property type="evidence" value="ECO:0007669"/>
    <property type="project" value="UniProtKB-KW"/>
</dbReference>
<dbReference type="GO" id="GO:0000981">
    <property type="term" value="F:DNA-binding transcription factor activity, RNA polymerase II-specific"/>
    <property type="evidence" value="ECO:0007669"/>
    <property type="project" value="TreeGrafter"/>
</dbReference>
<evidence type="ECO:0000256" key="1">
    <source>
        <dbReference type="ARBA" id="ARBA00004123"/>
    </source>
</evidence>
<evidence type="ECO:0000256" key="9">
    <source>
        <dbReference type="PROSITE-ProRule" id="PRU00042"/>
    </source>
</evidence>
<evidence type="ECO:0000256" key="8">
    <source>
        <dbReference type="ARBA" id="ARBA00023242"/>
    </source>
</evidence>
<feature type="domain" description="C2H2-type" evidence="11">
    <location>
        <begin position="451"/>
        <end position="480"/>
    </location>
</feature>
<reference evidence="12 13" key="1">
    <citation type="submission" date="2013-11" db="EMBL/GenBank/DDBJ databases">
        <title>Opisthorchis viverrini - life in the bile duct.</title>
        <authorList>
            <person name="Young N.D."/>
            <person name="Nagarajan N."/>
            <person name="Lin S.J."/>
            <person name="Korhonen P.K."/>
            <person name="Jex A.R."/>
            <person name="Hall R.S."/>
            <person name="Safavi-Hemami H."/>
            <person name="Kaewkong W."/>
            <person name="Bertrand D."/>
            <person name="Gao S."/>
            <person name="Seet Q."/>
            <person name="Wongkham S."/>
            <person name="Teh B.T."/>
            <person name="Wongkham C."/>
            <person name="Intapan P.M."/>
            <person name="Maleewong W."/>
            <person name="Yang X."/>
            <person name="Hu M."/>
            <person name="Wang Z."/>
            <person name="Hofmann A."/>
            <person name="Sternberg P.W."/>
            <person name="Tan P."/>
            <person name="Wang J."/>
            <person name="Gasser R.B."/>
        </authorList>
    </citation>
    <scope>NUCLEOTIDE SEQUENCE [LARGE SCALE GENOMIC DNA]</scope>
</reference>
<dbReference type="GeneID" id="20314236"/>
<dbReference type="Gene3D" id="3.30.160.60">
    <property type="entry name" value="Classic Zinc Finger"/>
    <property type="match status" value="4"/>
</dbReference>
<dbReference type="FunFam" id="3.30.160.60:FF:001330">
    <property type="entry name" value="Zinc finger protein ZIC 4"/>
    <property type="match status" value="1"/>
</dbReference>
<feature type="region of interest" description="Disordered" evidence="10">
    <location>
        <begin position="35"/>
        <end position="79"/>
    </location>
</feature>
<dbReference type="Pfam" id="PF00096">
    <property type="entry name" value="zf-C2H2"/>
    <property type="match status" value="2"/>
</dbReference>
<dbReference type="SMART" id="SM00355">
    <property type="entry name" value="ZnF_C2H2"/>
    <property type="match status" value="5"/>
</dbReference>
<dbReference type="Pfam" id="PF18366">
    <property type="entry name" value="zf_ZIC"/>
    <property type="match status" value="1"/>
</dbReference>